<keyword evidence="2" id="KW-0378">Hydrolase</keyword>
<dbReference type="PANTHER" id="PTHR40590">
    <property type="entry name" value="CYTOPLASMIC PROTEIN-RELATED"/>
    <property type="match status" value="1"/>
</dbReference>
<dbReference type="InterPro" id="IPR002816">
    <property type="entry name" value="TraB/PrgY/GumN_fam"/>
</dbReference>
<dbReference type="CDD" id="cd14789">
    <property type="entry name" value="Tiki"/>
    <property type="match status" value="1"/>
</dbReference>
<evidence type="ECO:0000313" key="2">
    <source>
        <dbReference type="EMBL" id="MFD1952375.1"/>
    </source>
</evidence>
<comment type="caution">
    <text evidence="2">The sequence shown here is derived from an EMBL/GenBank/DDBJ whole genome shotgun (WGS) entry which is preliminary data.</text>
</comment>
<dbReference type="EC" id="3.4.-.-" evidence="2"/>
<name>A0ABW4U2R4_9SPHN</name>
<accession>A0ABW4U2R4</accession>
<dbReference type="EMBL" id="JBHUGS010000005">
    <property type="protein sequence ID" value="MFD1952375.1"/>
    <property type="molecule type" value="Genomic_DNA"/>
</dbReference>
<organism evidence="2 3">
    <name type="scientific">Sphingomonas arantia</name>
    <dbReference type="NCBI Taxonomy" id="1460676"/>
    <lineage>
        <taxon>Bacteria</taxon>
        <taxon>Pseudomonadati</taxon>
        <taxon>Pseudomonadota</taxon>
        <taxon>Alphaproteobacteria</taxon>
        <taxon>Sphingomonadales</taxon>
        <taxon>Sphingomonadaceae</taxon>
        <taxon>Sphingomonas</taxon>
    </lineage>
</organism>
<dbReference type="GO" id="GO:0016787">
    <property type="term" value="F:hydrolase activity"/>
    <property type="evidence" value="ECO:0007669"/>
    <property type="project" value="UniProtKB-KW"/>
</dbReference>
<dbReference type="PROSITE" id="PS51257">
    <property type="entry name" value="PROKAR_LIPOPROTEIN"/>
    <property type="match status" value="1"/>
</dbReference>
<dbReference type="InterPro" id="IPR047111">
    <property type="entry name" value="YbaP-like"/>
</dbReference>
<proteinExistence type="predicted"/>
<keyword evidence="3" id="KW-1185">Reference proteome</keyword>
<evidence type="ECO:0000256" key="1">
    <source>
        <dbReference type="SAM" id="SignalP"/>
    </source>
</evidence>
<feature type="signal peptide" evidence="1">
    <location>
        <begin position="1"/>
        <end position="25"/>
    </location>
</feature>
<protein>
    <submittedName>
        <fullName evidence="2">TraB/GumN family protein</fullName>
        <ecNumber evidence="2">3.4.-.-</ecNumber>
    </submittedName>
</protein>
<gene>
    <name evidence="2" type="ORF">ACFSGX_16490</name>
</gene>
<dbReference type="PANTHER" id="PTHR40590:SF1">
    <property type="entry name" value="CYTOPLASMIC PROTEIN"/>
    <property type="match status" value="1"/>
</dbReference>
<reference evidence="3" key="1">
    <citation type="journal article" date="2019" name="Int. J. Syst. Evol. Microbiol.">
        <title>The Global Catalogue of Microorganisms (GCM) 10K type strain sequencing project: providing services to taxonomists for standard genome sequencing and annotation.</title>
        <authorList>
            <consortium name="The Broad Institute Genomics Platform"/>
            <consortium name="The Broad Institute Genome Sequencing Center for Infectious Disease"/>
            <person name="Wu L."/>
            <person name="Ma J."/>
        </authorList>
    </citation>
    <scope>NUCLEOTIDE SEQUENCE [LARGE SCALE GENOMIC DNA]</scope>
    <source>
        <strain evidence="3">CGMCC 1.12702</strain>
    </source>
</reference>
<evidence type="ECO:0000313" key="3">
    <source>
        <dbReference type="Proteomes" id="UP001597400"/>
    </source>
</evidence>
<dbReference type="Pfam" id="PF01963">
    <property type="entry name" value="TraB_PrgY_gumN"/>
    <property type="match status" value="1"/>
</dbReference>
<feature type="chain" id="PRO_5045064629" evidence="1">
    <location>
        <begin position="26"/>
        <end position="294"/>
    </location>
</feature>
<sequence length="294" mass="31643">MGMTRRGIAAAGVALAMACTVAAPAAAEPAMWAVRDADSTIYLFGTAHAVRRDTGWKTKKIDAAMKASRQLWLEISDDLATSQATMAVILKKYGLDQTKPLSQKLTEAQRVRLAAVLKPYGMPMAQLEPMRPWLAAVTLGTLPFVKAGLDPVAGADRTLRIVAVAEKDQIHGFETPEQQIRFLADFSEAEQLAFLDSAMQEAEKGPAELTTMATAWENGDVPTLARIVTTDMKQESPLLYDKLLVARNIDWAGRIKTMLAGKGTIFVAVGVGHLVGPDSVQAQLAKSGINAVRL</sequence>
<dbReference type="Proteomes" id="UP001597400">
    <property type="component" value="Unassembled WGS sequence"/>
</dbReference>
<keyword evidence="1" id="KW-0732">Signal</keyword>